<dbReference type="STRING" id="1891224.BBP83_12745"/>
<comment type="caution">
    <text evidence="1">The sequence shown here is derived from an EMBL/GenBank/DDBJ whole genome shotgun (WGS) entry which is preliminary data.</text>
</comment>
<evidence type="ECO:0000313" key="1">
    <source>
        <dbReference type="EMBL" id="ODA12024.1"/>
    </source>
</evidence>
<name>A0A1C3CTF9_9GAMM</name>
<reference evidence="1 2" key="1">
    <citation type="submission" date="2016-07" db="EMBL/GenBank/DDBJ databases">
        <title>Acinetobacter sp. ANC 4603.</title>
        <authorList>
            <person name="Radolfova-Krizova L."/>
            <person name="Nemec A."/>
        </authorList>
    </citation>
    <scope>NUCLEOTIDE SEQUENCE [LARGE SCALE GENOMIC DNA]</scope>
    <source>
        <strain evidence="1 2">ANC 4603</strain>
    </source>
</reference>
<accession>A0A1C3CTF9</accession>
<dbReference type="AlphaFoldDB" id="A0A1C3CTF9"/>
<sequence>MLNKITALFKGKKPTPEDLYKEQYQMLYTDEQGFIVGGIILNDALSARLEYLSNRRLSSFNDLSKLYDVAIIINEKIDLEIANQRFIAHLGNTEENLLEFKQLIKILTDYYRNFQRVRK</sequence>
<dbReference type="RefSeq" id="WP_068889531.1">
    <property type="nucleotide sequence ID" value="NZ_CBCRUU010000015.1"/>
</dbReference>
<dbReference type="OrthoDB" id="6707756at2"/>
<gene>
    <name evidence="1" type="ORF">BBP83_12745</name>
</gene>
<evidence type="ECO:0000313" key="2">
    <source>
        <dbReference type="Proteomes" id="UP000186553"/>
    </source>
</evidence>
<dbReference type="EMBL" id="MBDL01000013">
    <property type="protein sequence ID" value="ODA12024.1"/>
    <property type="molecule type" value="Genomic_DNA"/>
</dbReference>
<organism evidence="1 2">
    <name type="scientific">Acinetobacter celticus</name>
    <dbReference type="NCBI Taxonomy" id="1891224"/>
    <lineage>
        <taxon>Bacteria</taxon>
        <taxon>Pseudomonadati</taxon>
        <taxon>Pseudomonadota</taxon>
        <taxon>Gammaproteobacteria</taxon>
        <taxon>Moraxellales</taxon>
        <taxon>Moraxellaceae</taxon>
        <taxon>Acinetobacter</taxon>
    </lineage>
</organism>
<dbReference type="Proteomes" id="UP000186553">
    <property type="component" value="Unassembled WGS sequence"/>
</dbReference>
<keyword evidence="2" id="KW-1185">Reference proteome</keyword>
<proteinExistence type="predicted"/>
<protein>
    <submittedName>
        <fullName evidence="1">Uncharacterized protein</fullName>
    </submittedName>
</protein>